<feature type="transmembrane region" description="Helical" evidence="1">
    <location>
        <begin position="36"/>
        <end position="59"/>
    </location>
</feature>
<organism evidence="2 3">
    <name type="scientific">Cordyceps militaris</name>
    <name type="common">Caterpillar fungus</name>
    <name type="synonym">Clavaria militaris</name>
    <dbReference type="NCBI Taxonomy" id="73501"/>
    <lineage>
        <taxon>Eukaryota</taxon>
        <taxon>Fungi</taxon>
        <taxon>Dikarya</taxon>
        <taxon>Ascomycota</taxon>
        <taxon>Pezizomycotina</taxon>
        <taxon>Sordariomycetes</taxon>
        <taxon>Hypocreomycetidae</taxon>
        <taxon>Hypocreales</taxon>
        <taxon>Cordycipitaceae</taxon>
        <taxon>Cordyceps</taxon>
    </lineage>
</organism>
<dbReference type="VEuPathDB" id="FungiDB:CCM_04427"/>
<keyword evidence="1" id="KW-0472">Membrane</keyword>
<sequence>MLENKFLDDSVKKLQSSDDEEILNDGKFKRQKTLRLYMIIACLVVLIGVIVTAAAVYAINQDYRNAGLKIMDSE</sequence>
<keyword evidence="1" id="KW-0812">Transmembrane</keyword>
<name>A0A2H4SLP3_CORMI</name>
<keyword evidence="1" id="KW-1133">Transmembrane helix</keyword>
<dbReference type="EMBL" id="CP023325">
    <property type="protein sequence ID" value="ATY64022.1"/>
    <property type="molecule type" value="Genomic_DNA"/>
</dbReference>
<reference evidence="2 3" key="1">
    <citation type="journal article" date="2017" name="BMC Genomics">
        <title>Chromosome level assembly and secondary metabolite potential of the parasitic fungus Cordyceps militaris.</title>
        <authorList>
            <person name="Kramer G.J."/>
            <person name="Nodwell J.R."/>
        </authorList>
    </citation>
    <scope>NUCLEOTIDE SEQUENCE [LARGE SCALE GENOMIC DNA]</scope>
    <source>
        <strain evidence="2 3">ATCC 34164</strain>
    </source>
</reference>
<proteinExistence type="predicted"/>
<evidence type="ECO:0000313" key="2">
    <source>
        <dbReference type="EMBL" id="ATY64022.1"/>
    </source>
</evidence>
<accession>A0A2H4SLP3</accession>
<dbReference type="AlphaFoldDB" id="A0A2H4SLP3"/>
<gene>
    <name evidence="2" type="ORF">A9K55_004243</name>
</gene>
<dbReference type="VEuPathDB" id="FungiDB:A9K55_004243"/>
<evidence type="ECO:0000313" key="3">
    <source>
        <dbReference type="Proteomes" id="UP000323067"/>
    </source>
</evidence>
<evidence type="ECO:0000256" key="1">
    <source>
        <dbReference type="SAM" id="Phobius"/>
    </source>
</evidence>
<protein>
    <submittedName>
        <fullName evidence="2">Uncharacterized protein</fullName>
    </submittedName>
</protein>
<dbReference type="Proteomes" id="UP000323067">
    <property type="component" value="Chromosome v"/>
</dbReference>